<accession>E8X5S3</accession>
<dbReference type="HOGENOM" id="CLU_273610_0_0_0"/>
<dbReference type="PANTHER" id="PTHR36153:SF1">
    <property type="entry name" value="TYPE VI SECRETION SYSTEM COMPONENT TSSM1"/>
    <property type="match status" value="1"/>
</dbReference>
<feature type="domain" description="Type VI secretion system component TssM1 N-terminal" evidence="3">
    <location>
        <begin position="186"/>
        <end position="448"/>
    </location>
</feature>
<feature type="transmembrane region" description="Helical" evidence="1">
    <location>
        <begin position="32"/>
        <end position="54"/>
    </location>
</feature>
<protein>
    <submittedName>
        <fullName evidence="4">ImcF domain protein</fullName>
    </submittedName>
</protein>
<dbReference type="InterPro" id="IPR009612">
    <property type="entry name" value="IcmF-rel"/>
</dbReference>
<evidence type="ECO:0000256" key="1">
    <source>
        <dbReference type="SAM" id="Phobius"/>
    </source>
</evidence>
<keyword evidence="1" id="KW-0812">Transmembrane</keyword>
<dbReference type="EMBL" id="CP002481">
    <property type="protein sequence ID" value="ADW70807.1"/>
    <property type="molecule type" value="Genomic_DNA"/>
</dbReference>
<dbReference type="Pfam" id="PF06761">
    <property type="entry name" value="IcmF-related"/>
    <property type="match status" value="1"/>
</dbReference>
<reference evidence="5" key="1">
    <citation type="submission" date="2011-01" db="EMBL/GenBank/DDBJ databases">
        <title>Complete sequence of plasmid1 of Acidobacterium sp. MP5ACTX9.</title>
        <authorList>
            <consortium name="US DOE Joint Genome Institute"/>
            <person name="Lucas S."/>
            <person name="Copeland A."/>
            <person name="Lapidus A."/>
            <person name="Cheng J.-F."/>
            <person name="Goodwin L."/>
            <person name="Pitluck S."/>
            <person name="Teshima H."/>
            <person name="Detter J.C."/>
            <person name="Han C."/>
            <person name="Tapia R."/>
            <person name="Land M."/>
            <person name="Hauser L."/>
            <person name="Kyrpides N."/>
            <person name="Ivanova N."/>
            <person name="Ovchinnikova G."/>
            <person name="Pagani I."/>
            <person name="Rawat S.R."/>
            <person name="Mannisto M."/>
            <person name="Haggblom M.M."/>
            <person name="Woyke T."/>
        </authorList>
    </citation>
    <scope>NUCLEOTIDE SEQUENCE [LARGE SCALE GENOMIC DNA]</scope>
    <source>
        <strain evidence="5">MP5ACTX9</strain>
        <plasmid evidence="5">Plasmid pACIX901</plasmid>
    </source>
</reference>
<dbReference type="OrthoDB" id="9758229at2"/>
<name>E8X5S3_GRATM</name>
<proteinExistence type="predicted"/>
<evidence type="ECO:0000313" key="5">
    <source>
        <dbReference type="Proteomes" id="UP000000343"/>
    </source>
</evidence>
<evidence type="ECO:0000313" key="4">
    <source>
        <dbReference type="EMBL" id="ADW70807.1"/>
    </source>
</evidence>
<feature type="transmembrane region" description="Helical" evidence="1">
    <location>
        <begin position="6"/>
        <end position="25"/>
    </location>
</feature>
<keyword evidence="5" id="KW-1185">Reference proteome</keyword>
<keyword evidence="1" id="KW-1133">Transmembrane helix</keyword>
<sequence length="1128" mass="121802">MKRIWLVVLGFVLYLALVIGVGFLLHLPTQRTVLFIVILGLLGAAACAVIIWYLNKISPAGEPANAADQSNLDSLIKDADNKLKQANRPGIKSLAQLPLIYVIGDENSAKTQTILQSGLDPELLAGQVYRDQSIVPTQSINIWLTGSAAVVEASGALLRQPGLWQRLVKLTAPGKVSAALSKSALQPTRAVVLCVSIERILAPSTSEQIRALAQSMNERLRQISQSLGISLPVYVLFTKLDTVTAFAEYAANLTEAEVTTPLGSMLAETGAAGAGLYADRAAQQIGQRFDEVAYLLSEFRLELLARGGQPQTLARSYEFPRDLRKIRPGIVDFLVEVARPTQIGVNPYLRGFFFSGMRAHIVEDVLSVGAQHSAPIVDPNAGATKIFSIAAMQQQAAPTPVRSSSTRKVAQWVFLPYFFSRLVLTDKTALESSRSSTRVSGVKRFLAACVCALFAVYLVLLTISFFNNRSLENRAAAATRDIHPVGKSDVASVADLQSLEELRQVLVELDGYHKDGAPLMDRWGIYRGEDIHIAACHAWGDRFNKLLLTQTQNNITTKLAALPVKALPTDEYQATYKPLKAWLITTSNPDKSTTDFLPPVLFSEWVAARSVTAETGALAENQFEYYAGVLPEPNSCLARLGGKPDQTLIANTRGYLNSFAGMDHVYLSMKAAADRKFQPIEFKKLYPGSVRIVSAPTIVDGSFSKDGFTFMQDAINHPDQYLSGEEWVTGPVTAPIDRGHLRDQLSERYQTDFLGAWRTFIKTSQVNGFGGLEDAANRLHELDGPASPVLQVLGLVSRNTSVSIPAFSQPFQMPQAIVKTDTAPTNSGYTEKLTAIEQALRQMISAPGTPDPSGVNSAAGTAETAVNGMRGSFDPAGVVDTSAERLLREPITYVGGIAGKAGGKAANKEGGDFCAAAKTVLDKFPFNPDAKLDATPEEVATFFSPTGPIGVFVASQSKFIAYNGTLYSAVPGTQVNPALLNFLNATKSVAAILLPNGATTPSLNFSITQEATPSLTAATLDVDGTSYSTVGTSSHITWQYRVQGSVKLAGSGQTKNSFGPWSIFHFAYAAKHPAPNKLEYIFQNNGITEKSQTGVDIIYNFDLDENGAKLLNPDYMRHSMHCVSTVTK</sequence>
<dbReference type="Proteomes" id="UP000000343">
    <property type="component" value="Plasmid pACIX901"/>
</dbReference>
<geneLocation type="plasmid" evidence="4 5">
    <name>pACIX901</name>
</geneLocation>
<keyword evidence="4" id="KW-0614">Plasmid</keyword>
<dbReference type="InterPro" id="IPR025743">
    <property type="entry name" value="TssM1_N"/>
</dbReference>
<dbReference type="RefSeq" id="WP_013572719.1">
    <property type="nucleotide sequence ID" value="NC_015057.1"/>
</dbReference>
<gene>
    <name evidence="4" type="ordered locus">AciX9_4011</name>
</gene>
<feature type="domain" description="IcmF-related" evidence="2">
    <location>
        <begin position="496"/>
        <end position="801"/>
    </location>
</feature>
<evidence type="ECO:0000259" key="3">
    <source>
        <dbReference type="Pfam" id="PF14331"/>
    </source>
</evidence>
<dbReference type="Pfam" id="PF14331">
    <property type="entry name" value="IcmF-related_N"/>
    <property type="match status" value="1"/>
</dbReference>
<feature type="transmembrane region" description="Helical" evidence="1">
    <location>
        <begin position="445"/>
        <end position="466"/>
    </location>
</feature>
<dbReference type="PANTHER" id="PTHR36153">
    <property type="entry name" value="INNER MEMBRANE PROTEIN-RELATED"/>
    <property type="match status" value="1"/>
</dbReference>
<dbReference type="KEGG" id="acm:AciX9_4011"/>
<dbReference type="InterPro" id="IPR053156">
    <property type="entry name" value="T6SS_TssM-like"/>
</dbReference>
<evidence type="ECO:0000259" key="2">
    <source>
        <dbReference type="Pfam" id="PF06761"/>
    </source>
</evidence>
<organism evidence="5">
    <name type="scientific">Granulicella tundricola (strain ATCC BAA-1859 / DSM 23138 / MP5ACTX9)</name>
    <dbReference type="NCBI Taxonomy" id="1198114"/>
    <lineage>
        <taxon>Bacteria</taxon>
        <taxon>Pseudomonadati</taxon>
        <taxon>Acidobacteriota</taxon>
        <taxon>Terriglobia</taxon>
        <taxon>Terriglobales</taxon>
        <taxon>Acidobacteriaceae</taxon>
        <taxon>Granulicella</taxon>
    </lineage>
</organism>
<keyword evidence="1" id="KW-0472">Membrane</keyword>
<dbReference type="AlphaFoldDB" id="E8X5S3"/>